<evidence type="ECO:0000313" key="2">
    <source>
        <dbReference type="Proteomes" id="UP000033014"/>
    </source>
</evidence>
<keyword evidence="2" id="KW-1185">Reference proteome</keyword>
<name>A0A0E3D9J7_9CAUD</name>
<dbReference type="KEGG" id="vg:24723450"/>
<proteinExistence type="predicted"/>
<evidence type="ECO:0000313" key="1">
    <source>
        <dbReference type="EMBL" id="AHJ87224.1"/>
    </source>
</evidence>
<reference evidence="1 2" key="2">
    <citation type="journal article" date="2015" name="Arch. Virol.">
        <title>Complete genome sequence analysis and identification of putative metallo-beta-lactamase and SpoIIIE homologs in Bacillus cereus group phage BCP8-2, a new member of the proposed Bastille-like group.</title>
        <authorList>
            <person name="Asare P.T."/>
            <person name="Bandara N."/>
            <person name="Jeong T.Y."/>
            <person name="Ryu S."/>
            <person name="Klumpp J."/>
            <person name="Kim K.P."/>
        </authorList>
    </citation>
    <scope>NUCLEOTIDE SEQUENCE [LARGE SCALE GENOMIC DNA]</scope>
    <source>
        <strain evidence="1">BCP8-2</strain>
    </source>
</reference>
<sequence length="40" mass="4908">MVEKIRKLLNDFEYGRTNLNIYDLAFMIKEITEEKLKEEE</sequence>
<dbReference type="RefSeq" id="YP_009149747.1">
    <property type="nucleotide sequence ID" value="NC_027355.1"/>
</dbReference>
<reference evidence="2" key="1">
    <citation type="submission" date="2014-01" db="EMBL/GenBank/DDBJ databases">
        <title>Genomic and Proteomic Analysis of Broad Host Range Virulent Bacillus Group Phage BCP8-2 Leading To the Creation of New Genus within Myoviruses.</title>
        <authorList>
            <person name="Bandara N."/>
            <person name="Asare P.T."/>
            <person name="Kim K.P."/>
        </authorList>
    </citation>
    <scope>NUCLEOTIDE SEQUENCE [LARGE SCALE GENOMIC DNA]</scope>
</reference>
<gene>
    <name evidence="1" type="ORF">BCP8-2_186</name>
</gene>
<dbReference type="EMBL" id="KJ081346">
    <property type="protein sequence ID" value="AHJ87224.1"/>
    <property type="molecule type" value="Genomic_DNA"/>
</dbReference>
<dbReference type="Proteomes" id="UP000033014">
    <property type="component" value="Segment"/>
</dbReference>
<organism evidence="1 2">
    <name type="scientific">Bacillus phage BCP8-2</name>
    <dbReference type="NCBI Taxonomy" id="1129192"/>
    <lineage>
        <taxon>Viruses</taxon>
        <taxon>Duplodnaviria</taxon>
        <taxon>Heunggongvirae</taxon>
        <taxon>Uroviricota</taxon>
        <taxon>Caudoviricetes</taxon>
        <taxon>Herelleviridae</taxon>
        <taxon>Bastillevirinae</taxon>
        <taxon>Caeruleovirus</taxon>
        <taxon>Caeruleovirus BCP82</taxon>
    </lineage>
</organism>
<dbReference type="GeneID" id="24723450"/>
<accession>A0A0E3D9J7</accession>
<protein>
    <submittedName>
        <fullName evidence="1">Uncharacterized protein</fullName>
    </submittedName>
</protein>